<evidence type="ECO:0000256" key="1">
    <source>
        <dbReference type="SAM" id="MobiDB-lite"/>
    </source>
</evidence>
<gene>
    <name evidence="2" type="ORF">BM477_04670</name>
</gene>
<dbReference type="AlphaFoldDB" id="A0A1Q5PNX5"/>
<protein>
    <submittedName>
        <fullName evidence="2">Uncharacterized protein</fullName>
    </submittedName>
</protein>
<name>A0A1Q5PNX5_9ACTO</name>
<evidence type="ECO:0000313" key="3">
    <source>
        <dbReference type="Proteomes" id="UP000186465"/>
    </source>
</evidence>
<feature type="compositionally biased region" description="Basic and acidic residues" evidence="1">
    <location>
        <begin position="1"/>
        <end position="20"/>
    </location>
</feature>
<accession>A0A1Q5PNX5</accession>
<proteinExistence type="predicted"/>
<comment type="caution">
    <text evidence="2">The sequence shown here is derived from an EMBL/GenBank/DDBJ whole genome shotgun (WGS) entry which is preliminary data.</text>
</comment>
<reference evidence="3" key="1">
    <citation type="submission" date="2016-11" db="EMBL/GenBank/DDBJ databases">
        <title>Actinomyces gypaetusis sp. nov. isolated from Gypaetus barbatus in Qinghai Tibet Plateau China.</title>
        <authorList>
            <person name="Meng X."/>
        </authorList>
    </citation>
    <scope>NUCLEOTIDE SEQUENCE [LARGE SCALE GENOMIC DNA]</scope>
    <source>
        <strain evidence="3">DSM 15383</strain>
    </source>
</reference>
<keyword evidence="3" id="KW-1185">Reference proteome</keyword>
<sequence length="60" mass="6441">MAEKTSETSSRKRKFGRDQASEITSTCANNRGSSANDGGQPNWVLDQALKKASRAAQRAA</sequence>
<feature type="region of interest" description="Disordered" evidence="1">
    <location>
        <begin position="1"/>
        <end position="43"/>
    </location>
</feature>
<dbReference type="Proteomes" id="UP000186465">
    <property type="component" value="Unassembled WGS sequence"/>
</dbReference>
<dbReference type="EMBL" id="MPDM01000004">
    <property type="protein sequence ID" value="OKL49281.1"/>
    <property type="molecule type" value="Genomic_DNA"/>
</dbReference>
<evidence type="ECO:0000313" key="2">
    <source>
        <dbReference type="EMBL" id="OKL49281.1"/>
    </source>
</evidence>
<feature type="compositionally biased region" description="Polar residues" evidence="1">
    <location>
        <begin position="21"/>
        <end position="39"/>
    </location>
</feature>
<organism evidence="2 3">
    <name type="scientific">Boudabousia marimammalium</name>
    <dbReference type="NCBI Taxonomy" id="156892"/>
    <lineage>
        <taxon>Bacteria</taxon>
        <taxon>Bacillati</taxon>
        <taxon>Actinomycetota</taxon>
        <taxon>Actinomycetes</taxon>
        <taxon>Actinomycetales</taxon>
        <taxon>Actinomycetaceae</taxon>
        <taxon>Boudabousia</taxon>
    </lineage>
</organism>